<feature type="compositionally biased region" description="Polar residues" evidence="1">
    <location>
        <begin position="55"/>
        <end position="66"/>
    </location>
</feature>
<accession>A0AAW1X1U9</accession>
<reference evidence="2 3" key="1">
    <citation type="journal article" date="2023" name="G3 (Bethesda)">
        <title>A chromosome-length genome assembly and annotation of blackberry (Rubus argutus, cv. 'Hillquist').</title>
        <authorList>
            <person name="Bruna T."/>
            <person name="Aryal R."/>
            <person name="Dudchenko O."/>
            <person name="Sargent D.J."/>
            <person name="Mead D."/>
            <person name="Buti M."/>
            <person name="Cavallini A."/>
            <person name="Hytonen T."/>
            <person name="Andres J."/>
            <person name="Pham M."/>
            <person name="Weisz D."/>
            <person name="Mascagni F."/>
            <person name="Usai G."/>
            <person name="Natali L."/>
            <person name="Bassil N."/>
            <person name="Fernandez G.E."/>
            <person name="Lomsadze A."/>
            <person name="Armour M."/>
            <person name="Olukolu B."/>
            <person name="Poorten T."/>
            <person name="Britton C."/>
            <person name="Davik J."/>
            <person name="Ashrafi H."/>
            <person name="Aiden E.L."/>
            <person name="Borodovsky M."/>
            <person name="Worthington M."/>
        </authorList>
    </citation>
    <scope>NUCLEOTIDE SEQUENCE [LARGE SCALE GENOMIC DNA]</scope>
    <source>
        <strain evidence="2">PI 553951</strain>
    </source>
</reference>
<feature type="region of interest" description="Disordered" evidence="1">
    <location>
        <begin position="1"/>
        <end position="27"/>
    </location>
</feature>
<dbReference type="Proteomes" id="UP001457282">
    <property type="component" value="Unassembled WGS sequence"/>
</dbReference>
<evidence type="ECO:0000313" key="3">
    <source>
        <dbReference type="Proteomes" id="UP001457282"/>
    </source>
</evidence>
<gene>
    <name evidence="2" type="ORF">M0R45_027317</name>
</gene>
<dbReference type="EMBL" id="JBEDUW010000005">
    <property type="protein sequence ID" value="KAK9930276.1"/>
    <property type="molecule type" value="Genomic_DNA"/>
</dbReference>
<protein>
    <submittedName>
        <fullName evidence="2">Uncharacterized protein</fullName>
    </submittedName>
</protein>
<evidence type="ECO:0000256" key="1">
    <source>
        <dbReference type="SAM" id="MobiDB-lite"/>
    </source>
</evidence>
<evidence type="ECO:0000313" key="2">
    <source>
        <dbReference type="EMBL" id="KAK9930276.1"/>
    </source>
</evidence>
<name>A0AAW1X1U9_RUBAR</name>
<dbReference type="AlphaFoldDB" id="A0AAW1X1U9"/>
<feature type="region of interest" description="Disordered" evidence="1">
    <location>
        <begin position="55"/>
        <end position="80"/>
    </location>
</feature>
<sequence>MVKETNDYEVQNQDQFQHDQDYYPEPYPDLLDFDEAHYSLDELVAAPTPHVLSSLESNEFQSQKDQSSYEDGDNFNLVSNDQSYDSNNFGLVSEDQLYDFSLVSNEFQGLL</sequence>
<proteinExistence type="predicted"/>
<organism evidence="2 3">
    <name type="scientific">Rubus argutus</name>
    <name type="common">Southern blackberry</name>
    <dbReference type="NCBI Taxonomy" id="59490"/>
    <lineage>
        <taxon>Eukaryota</taxon>
        <taxon>Viridiplantae</taxon>
        <taxon>Streptophyta</taxon>
        <taxon>Embryophyta</taxon>
        <taxon>Tracheophyta</taxon>
        <taxon>Spermatophyta</taxon>
        <taxon>Magnoliopsida</taxon>
        <taxon>eudicotyledons</taxon>
        <taxon>Gunneridae</taxon>
        <taxon>Pentapetalae</taxon>
        <taxon>rosids</taxon>
        <taxon>fabids</taxon>
        <taxon>Rosales</taxon>
        <taxon>Rosaceae</taxon>
        <taxon>Rosoideae</taxon>
        <taxon>Rosoideae incertae sedis</taxon>
        <taxon>Rubus</taxon>
    </lineage>
</organism>
<keyword evidence="3" id="KW-1185">Reference proteome</keyword>
<comment type="caution">
    <text evidence="2">The sequence shown here is derived from an EMBL/GenBank/DDBJ whole genome shotgun (WGS) entry which is preliminary data.</text>
</comment>